<accession>U2M6V5</accession>
<dbReference type="AlphaFoldDB" id="U2M6V5"/>
<dbReference type="HOGENOM" id="CLU_2611896_0_0_9"/>
<evidence type="ECO:0000313" key="3">
    <source>
        <dbReference type="Proteomes" id="UP000016662"/>
    </source>
</evidence>
<protein>
    <recommendedName>
        <fullName evidence="4">Secreted protein</fullName>
    </recommendedName>
</protein>
<gene>
    <name evidence="2" type="ORF">RUMCAL_00128</name>
</gene>
<reference evidence="2 3" key="1">
    <citation type="submission" date="2013-07" db="EMBL/GenBank/DDBJ databases">
        <authorList>
            <person name="Weinstock G."/>
            <person name="Sodergren E."/>
            <person name="Wylie T."/>
            <person name="Fulton L."/>
            <person name="Fulton R."/>
            <person name="Fronick C."/>
            <person name="O'Laughlin M."/>
            <person name="Godfrey J."/>
            <person name="Miner T."/>
            <person name="Herter B."/>
            <person name="Appelbaum E."/>
            <person name="Cordes M."/>
            <person name="Lek S."/>
            <person name="Wollam A."/>
            <person name="Pepin K.H."/>
            <person name="Palsikar V.B."/>
            <person name="Mitreva M."/>
            <person name="Wilson R.K."/>
        </authorList>
    </citation>
    <scope>NUCLEOTIDE SEQUENCE [LARGE SCALE GENOMIC DNA]</scope>
    <source>
        <strain evidence="2 3">ATCC 27760</strain>
    </source>
</reference>
<sequence length="79" mass="9208">CRTIFVRYCLNNLQIKTLTCMVQSAFFACFASVLLFEKVKCPSEGADGHFNKGIFMKKIFKKGYLYYTHAYPLCQQFSR</sequence>
<keyword evidence="1" id="KW-0732">Signal</keyword>
<dbReference type="EMBL" id="AWVF01000018">
    <property type="protein sequence ID" value="ERJ97479.1"/>
    <property type="molecule type" value="Genomic_DNA"/>
</dbReference>
<keyword evidence="3" id="KW-1185">Reference proteome</keyword>
<feature type="non-terminal residue" evidence="2">
    <location>
        <position position="1"/>
    </location>
</feature>
<dbReference type="STRING" id="411473.RUMCAL_00128"/>
<evidence type="ECO:0000313" key="2">
    <source>
        <dbReference type="EMBL" id="ERJ97479.1"/>
    </source>
</evidence>
<dbReference type="Proteomes" id="UP000016662">
    <property type="component" value="Unassembled WGS sequence"/>
</dbReference>
<organism evidence="2 3">
    <name type="scientific">Ruminococcus callidus ATCC 27760</name>
    <dbReference type="NCBI Taxonomy" id="411473"/>
    <lineage>
        <taxon>Bacteria</taxon>
        <taxon>Bacillati</taxon>
        <taxon>Bacillota</taxon>
        <taxon>Clostridia</taxon>
        <taxon>Eubacteriales</taxon>
        <taxon>Oscillospiraceae</taxon>
        <taxon>Ruminococcus</taxon>
    </lineage>
</organism>
<feature type="chain" id="PRO_5039175610" description="Secreted protein" evidence="1">
    <location>
        <begin position="32"/>
        <end position="79"/>
    </location>
</feature>
<evidence type="ECO:0000256" key="1">
    <source>
        <dbReference type="SAM" id="SignalP"/>
    </source>
</evidence>
<comment type="caution">
    <text evidence="2">The sequence shown here is derived from an EMBL/GenBank/DDBJ whole genome shotgun (WGS) entry which is preliminary data.</text>
</comment>
<evidence type="ECO:0008006" key="4">
    <source>
        <dbReference type="Google" id="ProtNLM"/>
    </source>
</evidence>
<feature type="signal peptide" evidence="1">
    <location>
        <begin position="1"/>
        <end position="31"/>
    </location>
</feature>
<name>U2M6V5_9FIRM</name>
<proteinExistence type="predicted"/>